<dbReference type="PANTHER" id="PTHR31297">
    <property type="entry name" value="GLUCAN ENDO-1,6-BETA-GLUCOSIDASE B"/>
    <property type="match status" value="1"/>
</dbReference>
<dbReference type="GO" id="GO:0005576">
    <property type="term" value="C:extracellular region"/>
    <property type="evidence" value="ECO:0007669"/>
    <property type="project" value="TreeGrafter"/>
</dbReference>
<dbReference type="Pfam" id="PF00150">
    <property type="entry name" value="Cellulase"/>
    <property type="match status" value="1"/>
</dbReference>
<protein>
    <recommendedName>
        <fullName evidence="12">Exo-1,3-beta-glucanase D</fullName>
    </recommendedName>
</protein>
<dbReference type="GO" id="GO:0005886">
    <property type="term" value="C:plasma membrane"/>
    <property type="evidence" value="ECO:0007669"/>
    <property type="project" value="UniProtKB-SubCell"/>
</dbReference>
<dbReference type="InterPro" id="IPR017853">
    <property type="entry name" value="GH"/>
</dbReference>
<dbReference type="PANTHER" id="PTHR31297:SF34">
    <property type="entry name" value="GLUCAN 1,3-BETA-GLUCOSIDASE 2"/>
    <property type="match status" value="1"/>
</dbReference>
<evidence type="ECO:0000256" key="11">
    <source>
        <dbReference type="ARBA" id="ARBA00037126"/>
    </source>
</evidence>
<keyword evidence="6" id="KW-1133">Transmembrane helix</keyword>
<dbReference type="InterPro" id="IPR001547">
    <property type="entry name" value="Glyco_hydro_5"/>
</dbReference>
<evidence type="ECO:0000256" key="6">
    <source>
        <dbReference type="ARBA" id="ARBA00022989"/>
    </source>
</evidence>
<evidence type="ECO:0000256" key="10">
    <source>
        <dbReference type="ARBA" id="ARBA00023316"/>
    </source>
</evidence>
<reference evidence="15" key="1">
    <citation type="submission" date="2019-11" db="EMBL/GenBank/DDBJ databases">
        <authorList>
            <person name="Feng L."/>
        </authorList>
    </citation>
    <scope>NUCLEOTIDE SEQUENCE</scope>
    <source>
        <strain evidence="15">CnexileLFYP112</strain>
    </source>
</reference>
<dbReference type="EMBL" id="CACRTG010000028">
    <property type="protein sequence ID" value="VYT28789.1"/>
    <property type="molecule type" value="Genomic_DNA"/>
</dbReference>
<gene>
    <name evidence="15" type="ORF">CNLFYP112_02669</name>
</gene>
<evidence type="ECO:0000256" key="5">
    <source>
        <dbReference type="ARBA" id="ARBA00022968"/>
    </source>
</evidence>
<evidence type="ECO:0000256" key="4">
    <source>
        <dbReference type="ARBA" id="ARBA00022801"/>
    </source>
</evidence>
<keyword evidence="4 13" id="KW-0378">Hydrolase</keyword>
<name>A0A6N2VE81_9FIRM</name>
<keyword evidence="10" id="KW-0961">Cell wall biogenesis/degradation</keyword>
<dbReference type="Gene3D" id="3.20.20.80">
    <property type="entry name" value="Glycosidases"/>
    <property type="match status" value="1"/>
</dbReference>
<dbReference type="GO" id="GO:0008422">
    <property type="term" value="F:beta-glucosidase activity"/>
    <property type="evidence" value="ECO:0007669"/>
    <property type="project" value="TreeGrafter"/>
</dbReference>
<keyword evidence="9 13" id="KW-0326">Glycosidase</keyword>
<keyword evidence="7" id="KW-0472">Membrane</keyword>
<evidence type="ECO:0000256" key="2">
    <source>
        <dbReference type="ARBA" id="ARBA00022475"/>
    </source>
</evidence>
<dbReference type="GO" id="GO:0009251">
    <property type="term" value="P:glucan catabolic process"/>
    <property type="evidence" value="ECO:0007669"/>
    <property type="project" value="TreeGrafter"/>
</dbReference>
<comment type="subcellular location">
    <subcellularLocation>
        <location evidence="1">Cell membrane</location>
        <topology evidence="1">Single-pass type II membrane protein</topology>
    </subcellularLocation>
</comment>
<evidence type="ECO:0000256" key="13">
    <source>
        <dbReference type="RuleBase" id="RU361153"/>
    </source>
</evidence>
<proteinExistence type="inferred from homology"/>
<dbReference type="InterPro" id="IPR050386">
    <property type="entry name" value="Glycosyl_hydrolase_5"/>
</dbReference>
<accession>A0A6N2VE81</accession>
<dbReference type="GO" id="GO:0009986">
    <property type="term" value="C:cell surface"/>
    <property type="evidence" value="ECO:0007669"/>
    <property type="project" value="TreeGrafter"/>
</dbReference>
<evidence type="ECO:0000256" key="7">
    <source>
        <dbReference type="ARBA" id="ARBA00023136"/>
    </source>
</evidence>
<evidence type="ECO:0000313" key="15">
    <source>
        <dbReference type="EMBL" id="VYT28789.1"/>
    </source>
</evidence>
<sequence>MYIKGVNLGNWLVLEKWMSPALFEGTTAEDEYYLPRQLSKEVYEARIKVHRAEYISERDFVAIKAMGMEAVRIPVPYFIFGDREPFIGCVEELDKAFNWAEKYGLQILIDLHTAPEGQNGFDNGGICGVCKWSKNPEEVEFVLTVLERLAKRYGKRKGLWGIEVLNEPITESVWELFDVPNRYPAVDKEMAAGSGPNTLAFLRIFYQEAYDRIRKYMPKEKYVVIHDGFVLTAWKDFMREEKYVDVVLDTHQYLMMAEAAGCEQTIEGYTCFVKEHYEKEIEEMEKYFPVICGEWCLFNSLACGCDTKGGQSVLNGVDGAKEERLTLDEKNEIYRAVADAQLQAWQKGSGYFYWSYKLLTDTVNENGWLGWDSWDLGRCVDFKWFPTQKKN</sequence>
<evidence type="ECO:0000256" key="12">
    <source>
        <dbReference type="ARBA" id="ARBA00041260"/>
    </source>
</evidence>
<keyword evidence="3" id="KW-0812">Transmembrane</keyword>
<evidence type="ECO:0000256" key="9">
    <source>
        <dbReference type="ARBA" id="ARBA00023295"/>
    </source>
</evidence>
<organism evidence="15">
    <name type="scientific">[Clostridium] nexile</name>
    <dbReference type="NCBI Taxonomy" id="29361"/>
    <lineage>
        <taxon>Bacteria</taxon>
        <taxon>Bacillati</taxon>
        <taxon>Bacillota</taxon>
        <taxon>Clostridia</taxon>
        <taxon>Lachnospirales</taxon>
        <taxon>Lachnospiraceae</taxon>
        <taxon>Tyzzerella</taxon>
    </lineage>
</organism>
<keyword evidence="2" id="KW-1003">Cell membrane</keyword>
<comment type="function">
    <text evidence="11">Glucosidase involved in the degradation of cellulosic biomass. Active on lichenan.</text>
</comment>
<dbReference type="GO" id="GO:0071555">
    <property type="term" value="P:cell wall organization"/>
    <property type="evidence" value="ECO:0007669"/>
    <property type="project" value="UniProtKB-KW"/>
</dbReference>
<dbReference type="AlphaFoldDB" id="A0A6N2VE81"/>
<keyword evidence="5" id="KW-0735">Signal-anchor</keyword>
<feature type="domain" description="Glycoside hydrolase family 5" evidence="14">
    <location>
        <begin position="54"/>
        <end position="299"/>
    </location>
</feature>
<evidence type="ECO:0000256" key="3">
    <source>
        <dbReference type="ARBA" id="ARBA00022692"/>
    </source>
</evidence>
<dbReference type="SUPFAM" id="SSF51445">
    <property type="entry name" value="(Trans)glycosidases"/>
    <property type="match status" value="1"/>
</dbReference>
<keyword evidence="8" id="KW-0325">Glycoprotein</keyword>
<evidence type="ECO:0000256" key="1">
    <source>
        <dbReference type="ARBA" id="ARBA00004401"/>
    </source>
</evidence>
<evidence type="ECO:0000256" key="8">
    <source>
        <dbReference type="ARBA" id="ARBA00023180"/>
    </source>
</evidence>
<evidence type="ECO:0000259" key="14">
    <source>
        <dbReference type="Pfam" id="PF00150"/>
    </source>
</evidence>
<comment type="similarity">
    <text evidence="13">Belongs to the glycosyl hydrolase 5 (cellulase A) family.</text>
</comment>